<name>A0A2P2JWA6_RHIMU</name>
<dbReference type="GO" id="GO:0003743">
    <property type="term" value="F:translation initiation factor activity"/>
    <property type="evidence" value="ECO:0007669"/>
    <property type="project" value="UniProtKB-KW"/>
</dbReference>
<keyword evidence="1" id="KW-0648">Protein biosynthesis</keyword>
<accession>A0A2P2JWA6</accession>
<sequence length="92" mass="10328">MPLRRFSFNPMTSKLSCTSSYVVKKSCVSGAPSTSSILASYWRASNWDPSGNIPAITDRDKERKLERVESKFLRLGFPQKLLFDLFGCCLAS</sequence>
<reference evidence="1" key="1">
    <citation type="submission" date="2018-02" db="EMBL/GenBank/DDBJ databases">
        <title>Rhizophora mucronata_Transcriptome.</title>
        <authorList>
            <person name="Meera S.P."/>
            <person name="Sreeshan A."/>
            <person name="Augustine A."/>
        </authorList>
    </citation>
    <scope>NUCLEOTIDE SEQUENCE</scope>
    <source>
        <tissue evidence="1">Leaf</tissue>
    </source>
</reference>
<protein>
    <submittedName>
        <fullName evidence="1">Eukaryotic initiation factor 4A-15</fullName>
    </submittedName>
</protein>
<organism evidence="1">
    <name type="scientific">Rhizophora mucronata</name>
    <name type="common">Asiatic mangrove</name>
    <dbReference type="NCBI Taxonomy" id="61149"/>
    <lineage>
        <taxon>Eukaryota</taxon>
        <taxon>Viridiplantae</taxon>
        <taxon>Streptophyta</taxon>
        <taxon>Embryophyta</taxon>
        <taxon>Tracheophyta</taxon>
        <taxon>Spermatophyta</taxon>
        <taxon>Magnoliopsida</taxon>
        <taxon>eudicotyledons</taxon>
        <taxon>Gunneridae</taxon>
        <taxon>Pentapetalae</taxon>
        <taxon>rosids</taxon>
        <taxon>fabids</taxon>
        <taxon>Malpighiales</taxon>
        <taxon>Rhizophoraceae</taxon>
        <taxon>Rhizophora</taxon>
    </lineage>
</organism>
<keyword evidence="1" id="KW-0396">Initiation factor</keyword>
<evidence type="ECO:0000313" key="1">
    <source>
        <dbReference type="EMBL" id="MBW97755.1"/>
    </source>
</evidence>
<dbReference type="EMBL" id="GGEC01017272">
    <property type="protein sequence ID" value="MBW97755.1"/>
    <property type="molecule type" value="Transcribed_RNA"/>
</dbReference>
<proteinExistence type="predicted"/>
<dbReference type="AlphaFoldDB" id="A0A2P2JWA6"/>